<dbReference type="GO" id="GO:0009254">
    <property type="term" value="P:peptidoglycan turnover"/>
    <property type="evidence" value="ECO:0007669"/>
    <property type="project" value="TreeGrafter"/>
</dbReference>
<dbReference type="Proteomes" id="UP001403385">
    <property type="component" value="Unassembled WGS sequence"/>
</dbReference>
<reference evidence="6 7" key="1">
    <citation type="submission" date="2024-04" db="EMBL/GenBank/DDBJ databases">
        <title>Novel genus in family Flammeovirgaceae.</title>
        <authorList>
            <person name="Nguyen T.H."/>
            <person name="Vuong T.Q."/>
            <person name="Le H."/>
            <person name="Kim S.-G."/>
        </authorList>
    </citation>
    <scope>NUCLEOTIDE SEQUENCE [LARGE SCALE GENOMIC DNA]</scope>
    <source>
        <strain evidence="6 7">JCM 23209</strain>
    </source>
</reference>
<feature type="domain" description="N-acetylmuramoyl-L-alanine amidase" evidence="5">
    <location>
        <begin position="21"/>
        <end position="183"/>
    </location>
</feature>
<dbReference type="PANTHER" id="PTHR30417:SF1">
    <property type="entry name" value="N-ACETYLMURAMOYL-L-ALANINE AMIDASE AMID"/>
    <property type="match status" value="1"/>
</dbReference>
<dbReference type="RefSeq" id="WP_346823151.1">
    <property type="nucleotide sequence ID" value="NZ_JBDKWZ010000013.1"/>
</dbReference>
<dbReference type="InterPro" id="IPR051206">
    <property type="entry name" value="NAMLAA_amidase_2"/>
</dbReference>
<organism evidence="6 7">
    <name type="scientific">Rapidithrix thailandica</name>
    <dbReference type="NCBI Taxonomy" id="413964"/>
    <lineage>
        <taxon>Bacteria</taxon>
        <taxon>Pseudomonadati</taxon>
        <taxon>Bacteroidota</taxon>
        <taxon>Cytophagia</taxon>
        <taxon>Cytophagales</taxon>
        <taxon>Flammeovirgaceae</taxon>
        <taxon>Rapidithrix</taxon>
    </lineage>
</organism>
<dbReference type="CDD" id="cd06583">
    <property type="entry name" value="PGRP"/>
    <property type="match status" value="1"/>
</dbReference>
<sequence length="272" mass="31089">MLIIDHKLYLRRNKPVSYLASPNHGGQLDCKFLVFHYTASTEASALQWFQSRESQVSAHILINRKGQITQLVPLDKVAWHAGRSFWKGFAMLNYYAIGIEFENAGQLLQNGRSWRSWYGASVPKRQVIEAVHKHDSMLSGWHKFTKPQLKTARKVAEVLMETYPIREIIGHDDIAPHRKLDPGPAFPMKDFQKAFTLEKAPLSTNYSCTAPLNIRSGPGTTFMCIIPEALPKNTQVVVLEEHQNWGYVKVIGRVNGDDDIQGWVHRHYLKKL</sequence>
<evidence type="ECO:0000256" key="4">
    <source>
        <dbReference type="ARBA" id="ARBA00023316"/>
    </source>
</evidence>
<dbReference type="GO" id="GO:0009253">
    <property type="term" value="P:peptidoglycan catabolic process"/>
    <property type="evidence" value="ECO:0007669"/>
    <property type="project" value="InterPro"/>
</dbReference>
<evidence type="ECO:0000313" key="6">
    <source>
        <dbReference type="EMBL" id="MEN7550370.1"/>
    </source>
</evidence>
<gene>
    <name evidence="6" type="ORF">AAG747_20800</name>
</gene>
<dbReference type="AlphaFoldDB" id="A0AAW9SF11"/>
<accession>A0AAW9SF11</accession>
<dbReference type="InterPro" id="IPR036505">
    <property type="entry name" value="Amidase/PGRP_sf"/>
</dbReference>
<name>A0AAW9SF11_9BACT</name>
<protein>
    <recommendedName>
        <fullName evidence="2">N-acetylmuramoyl-L-alanine amidase</fullName>
        <ecNumber evidence="2">3.5.1.28</ecNumber>
    </recommendedName>
</protein>
<evidence type="ECO:0000256" key="1">
    <source>
        <dbReference type="ARBA" id="ARBA00001561"/>
    </source>
</evidence>
<evidence type="ECO:0000313" key="7">
    <source>
        <dbReference type="Proteomes" id="UP001403385"/>
    </source>
</evidence>
<dbReference type="SMART" id="SM00644">
    <property type="entry name" value="Ami_2"/>
    <property type="match status" value="1"/>
</dbReference>
<dbReference type="SUPFAM" id="SSF55846">
    <property type="entry name" value="N-acetylmuramoyl-L-alanine amidase-like"/>
    <property type="match status" value="1"/>
</dbReference>
<dbReference type="Pfam" id="PF01510">
    <property type="entry name" value="Amidase_2"/>
    <property type="match status" value="1"/>
</dbReference>
<dbReference type="InterPro" id="IPR002502">
    <property type="entry name" value="Amidase_domain"/>
</dbReference>
<keyword evidence="4" id="KW-0961">Cell wall biogenesis/degradation</keyword>
<dbReference type="EMBL" id="JBDKWZ010000013">
    <property type="protein sequence ID" value="MEN7550370.1"/>
    <property type="molecule type" value="Genomic_DNA"/>
</dbReference>
<comment type="caution">
    <text evidence="6">The sequence shown here is derived from an EMBL/GenBank/DDBJ whole genome shotgun (WGS) entry which is preliminary data.</text>
</comment>
<comment type="catalytic activity">
    <reaction evidence="1">
        <text>Hydrolyzes the link between N-acetylmuramoyl residues and L-amino acid residues in certain cell-wall glycopeptides.</text>
        <dbReference type="EC" id="3.5.1.28"/>
    </reaction>
</comment>
<evidence type="ECO:0000256" key="3">
    <source>
        <dbReference type="ARBA" id="ARBA00022801"/>
    </source>
</evidence>
<dbReference type="GO" id="GO:0071555">
    <property type="term" value="P:cell wall organization"/>
    <property type="evidence" value="ECO:0007669"/>
    <property type="project" value="UniProtKB-KW"/>
</dbReference>
<keyword evidence="7" id="KW-1185">Reference proteome</keyword>
<dbReference type="EC" id="3.5.1.28" evidence="2"/>
<dbReference type="Gene3D" id="3.40.80.10">
    <property type="entry name" value="Peptidoglycan recognition protein-like"/>
    <property type="match status" value="1"/>
</dbReference>
<evidence type="ECO:0000259" key="5">
    <source>
        <dbReference type="SMART" id="SM00644"/>
    </source>
</evidence>
<evidence type="ECO:0000256" key="2">
    <source>
        <dbReference type="ARBA" id="ARBA00011901"/>
    </source>
</evidence>
<proteinExistence type="predicted"/>
<keyword evidence="3 6" id="KW-0378">Hydrolase</keyword>
<dbReference type="Gene3D" id="2.30.30.40">
    <property type="entry name" value="SH3 Domains"/>
    <property type="match status" value="1"/>
</dbReference>
<dbReference type="PANTHER" id="PTHR30417">
    <property type="entry name" value="N-ACETYLMURAMOYL-L-ALANINE AMIDASE AMID"/>
    <property type="match status" value="1"/>
</dbReference>
<dbReference type="GO" id="GO:0008745">
    <property type="term" value="F:N-acetylmuramoyl-L-alanine amidase activity"/>
    <property type="evidence" value="ECO:0007669"/>
    <property type="project" value="UniProtKB-EC"/>
</dbReference>